<name>A0A5A7TZU0_CUCMM</name>
<sequence>MTQKNSSNWKVVQIIQNKRIWDVPEVDDAENEDLNVLEIVVDYRVDEHIEDDTLCRTDVNPTIIERSVVRIMSFPCTNFLETDAMFLKFADDLDNLAGGSSSVGSNSANGWIPMTIALGQAIAMKRFVERQMLTTFKEFQGNYHRHFKKYSDPEEARTNALGLLVGRDEDLHFLCDHYTSRAFQVSN</sequence>
<dbReference type="EMBL" id="SSTD01007927">
    <property type="protein sequence ID" value="TYK18168.1"/>
    <property type="molecule type" value="Genomic_DNA"/>
</dbReference>
<evidence type="ECO:0000313" key="4">
    <source>
        <dbReference type="Proteomes" id="UP000321947"/>
    </source>
</evidence>
<reference evidence="3 4" key="1">
    <citation type="submission" date="2019-08" db="EMBL/GenBank/DDBJ databases">
        <title>Draft genome sequences of two oriental melons (Cucumis melo L. var makuwa).</title>
        <authorList>
            <person name="Kwon S.-Y."/>
        </authorList>
    </citation>
    <scope>NUCLEOTIDE SEQUENCE [LARGE SCALE GENOMIC DNA]</scope>
    <source>
        <strain evidence="4">cv. Chang Bougi</strain>
        <strain evidence="3">cv. SW 3</strain>
        <tissue evidence="1">Leaf</tissue>
    </source>
</reference>
<evidence type="ECO:0000313" key="3">
    <source>
        <dbReference type="Proteomes" id="UP000321393"/>
    </source>
</evidence>
<dbReference type="Proteomes" id="UP000321393">
    <property type="component" value="Unassembled WGS sequence"/>
</dbReference>
<organism evidence="1 3">
    <name type="scientific">Cucumis melo var. makuwa</name>
    <name type="common">Oriental melon</name>
    <dbReference type="NCBI Taxonomy" id="1194695"/>
    <lineage>
        <taxon>Eukaryota</taxon>
        <taxon>Viridiplantae</taxon>
        <taxon>Streptophyta</taxon>
        <taxon>Embryophyta</taxon>
        <taxon>Tracheophyta</taxon>
        <taxon>Spermatophyta</taxon>
        <taxon>Magnoliopsida</taxon>
        <taxon>eudicotyledons</taxon>
        <taxon>Gunneridae</taxon>
        <taxon>Pentapetalae</taxon>
        <taxon>rosids</taxon>
        <taxon>fabids</taxon>
        <taxon>Cucurbitales</taxon>
        <taxon>Cucurbitaceae</taxon>
        <taxon>Benincaseae</taxon>
        <taxon>Cucumis</taxon>
    </lineage>
</organism>
<comment type="caution">
    <text evidence="1">The sequence shown here is derived from an EMBL/GenBank/DDBJ whole genome shotgun (WGS) entry which is preliminary data.</text>
</comment>
<evidence type="ECO:0000313" key="1">
    <source>
        <dbReference type="EMBL" id="KAA0048670.1"/>
    </source>
</evidence>
<protein>
    <submittedName>
        <fullName evidence="1">CACTA en-spm transposon protein</fullName>
    </submittedName>
</protein>
<accession>A0A5A7TZU0</accession>
<gene>
    <name evidence="2" type="ORF">E5676_scaffold411G001000</name>
    <name evidence="1" type="ORF">E6C27_scaffold670G00190</name>
</gene>
<evidence type="ECO:0000313" key="2">
    <source>
        <dbReference type="EMBL" id="TYK18168.1"/>
    </source>
</evidence>
<dbReference type="AlphaFoldDB" id="A0A5A7TZU0"/>
<dbReference type="EMBL" id="SSTE01012517">
    <property type="protein sequence ID" value="KAA0048670.1"/>
    <property type="molecule type" value="Genomic_DNA"/>
</dbReference>
<dbReference type="Proteomes" id="UP000321947">
    <property type="component" value="Unassembled WGS sequence"/>
</dbReference>
<proteinExistence type="predicted"/>